<feature type="transmembrane region" description="Helical" evidence="8">
    <location>
        <begin position="60"/>
        <end position="83"/>
    </location>
</feature>
<dbReference type="EMBL" id="BAABAL010000017">
    <property type="protein sequence ID" value="GAA4018717.1"/>
    <property type="molecule type" value="Genomic_DNA"/>
</dbReference>
<evidence type="ECO:0000313" key="10">
    <source>
        <dbReference type="Proteomes" id="UP001501747"/>
    </source>
</evidence>
<feature type="transmembrane region" description="Helical" evidence="8">
    <location>
        <begin position="246"/>
        <end position="267"/>
    </location>
</feature>
<feature type="transmembrane region" description="Helical" evidence="8">
    <location>
        <begin position="127"/>
        <end position="143"/>
    </location>
</feature>
<comment type="similarity">
    <text evidence="7">Belongs to the glycosyltransferase 87 family.</text>
</comment>
<feature type="transmembrane region" description="Helical" evidence="8">
    <location>
        <begin position="155"/>
        <end position="174"/>
    </location>
</feature>
<evidence type="ECO:0000256" key="3">
    <source>
        <dbReference type="ARBA" id="ARBA00022679"/>
    </source>
</evidence>
<dbReference type="InterPro" id="IPR018584">
    <property type="entry name" value="GT87"/>
</dbReference>
<feature type="transmembrane region" description="Helical" evidence="8">
    <location>
        <begin position="348"/>
        <end position="369"/>
    </location>
</feature>
<evidence type="ECO:0000256" key="8">
    <source>
        <dbReference type="SAM" id="Phobius"/>
    </source>
</evidence>
<sequence>MKRAFPVLVHLVGLAMAVRTISGFAIDLGVYRAGGQAVLDGAPVYENELFAGLLFTYTPFAALIFVPLALMPMIVAQSLAALGNYALLTYSLSRSWSALDKRKAVALTLLMATPLLLTESVRLTHSIGQVNLALLALVLWDLLRDDSRRTKGIGVGIAAGIKLTPLFFVAYLVITRRFRAAATAMAGFAGTIASGFLFLPKDSLRFWFGGTFTDAARVFPNPAAVHNQSLRGMLLRAFGVSAESQGLWIVLAAVVTIGTLAIAAWASQRGEELLAVTLCGLCAATVSPWSWGHHWVWIVPLAVIAVRKSWWALAPLFALTFPKLHALAAPDPSVTAPPVLTDGPAAFLLGNIYVIIFATAATISVVYFFRSPSSRLDKPTQDAREILESSTASTSRAHF</sequence>
<keyword evidence="3" id="KW-0808">Transferase</keyword>
<gene>
    <name evidence="9" type="ORF">GCM10022247_47930</name>
</gene>
<keyword evidence="2" id="KW-1003">Cell membrane</keyword>
<proteinExistence type="inferred from homology"/>
<dbReference type="Pfam" id="PF09594">
    <property type="entry name" value="GT87"/>
    <property type="match status" value="1"/>
</dbReference>
<feature type="transmembrane region" description="Helical" evidence="8">
    <location>
        <begin position="180"/>
        <end position="199"/>
    </location>
</feature>
<organism evidence="9 10">
    <name type="scientific">Allokutzneria multivorans</name>
    <dbReference type="NCBI Taxonomy" id="1142134"/>
    <lineage>
        <taxon>Bacteria</taxon>
        <taxon>Bacillati</taxon>
        <taxon>Actinomycetota</taxon>
        <taxon>Actinomycetes</taxon>
        <taxon>Pseudonocardiales</taxon>
        <taxon>Pseudonocardiaceae</taxon>
        <taxon>Allokutzneria</taxon>
    </lineage>
</organism>
<name>A0ABP7SZD4_9PSEU</name>
<dbReference type="RefSeq" id="WP_344878576.1">
    <property type="nucleotide sequence ID" value="NZ_BAABAL010000017.1"/>
</dbReference>
<keyword evidence="4 8" id="KW-0812">Transmembrane</keyword>
<evidence type="ECO:0000256" key="5">
    <source>
        <dbReference type="ARBA" id="ARBA00022989"/>
    </source>
</evidence>
<accession>A0ABP7SZD4</accession>
<evidence type="ECO:0000313" key="9">
    <source>
        <dbReference type="EMBL" id="GAA4018717.1"/>
    </source>
</evidence>
<dbReference type="Proteomes" id="UP001501747">
    <property type="component" value="Unassembled WGS sequence"/>
</dbReference>
<comment type="caution">
    <text evidence="9">The sequence shown here is derived from an EMBL/GenBank/DDBJ whole genome shotgun (WGS) entry which is preliminary data.</text>
</comment>
<evidence type="ECO:0000256" key="7">
    <source>
        <dbReference type="ARBA" id="ARBA00024033"/>
    </source>
</evidence>
<comment type="subcellular location">
    <subcellularLocation>
        <location evidence="1">Cell membrane</location>
        <topology evidence="1">Multi-pass membrane protein</topology>
    </subcellularLocation>
</comment>
<protein>
    <submittedName>
        <fullName evidence="9">Glycosyltransferase 87 family protein</fullName>
    </submittedName>
</protein>
<evidence type="ECO:0000256" key="6">
    <source>
        <dbReference type="ARBA" id="ARBA00023136"/>
    </source>
</evidence>
<keyword evidence="6 8" id="KW-0472">Membrane</keyword>
<evidence type="ECO:0000256" key="4">
    <source>
        <dbReference type="ARBA" id="ARBA00022692"/>
    </source>
</evidence>
<evidence type="ECO:0000256" key="2">
    <source>
        <dbReference type="ARBA" id="ARBA00022475"/>
    </source>
</evidence>
<feature type="transmembrane region" description="Helical" evidence="8">
    <location>
        <begin position="273"/>
        <end position="298"/>
    </location>
</feature>
<keyword evidence="10" id="KW-1185">Reference proteome</keyword>
<keyword evidence="5 8" id="KW-1133">Transmembrane helix</keyword>
<evidence type="ECO:0000256" key="1">
    <source>
        <dbReference type="ARBA" id="ARBA00004651"/>
    </source>
</evidence>
<reference evidence="10" key="1">
    <citation type="journal article" date="2019" name="Int. J. Syst. Evol. Microbiol.">
        <title>The Global Catalogue of Microorganisms (GCM) 10K type strain sequencing project: providing services to taxonomists for standard genome sequencing and annotation.</title>
        <authorList>
            <consortium name="The Broad Institute Genomics Platform"/>
            <consortium name="The Broad Institute Genome Sequencing Center for Infectious Disease"/>
            <person name="Wu L."/>
            <person name="Ma J."/>
        </authorList>
    </citation>
    <scope>NUCLEOTIDE SEQUENCE [LARGE SCALE GENOMIC DNA]</scope>
    <source>
        <strain evidence="10">JCM 17342</strain>
    </source>
</reference>